<name>A0A7W9YTL6_9HYPH</name>
<dbReference type="InterPro" id="IPR018719">
    <property type="entry name" value="DUF2243_membrane"/>
</dbReference>
<keyword evidence="1" id="KW-1133">Transmembrane helix</keyword>
<feature type="transmembrane region" description="Helical" evidence="1">
    <location>
        <begin position="173"/>
        <end position="190"/>
    </location>
</feature>
<dbReference type="EMBL" id="JACHEJ010000001">
    <property type="protein sequence ID" value="MBB6178183.1"/>
    <property type="molecule type" value="Genomic_DNA"/>
</dbReference>
<sequence length="268" mass="28501">MTTASVGPEEAGRGGLPATLIWAGYALGFGLGGFFDGILLHQILQWHHLLSGLEEARQDIRLLILTDGLFHALMYVIAAAGLWLLWRSRAAFAVSGADRLLFANAMIGFGSWHILDSVLSHWILGIHRIRMDVDNQLFWDLLWFVVFGLVPLALGAYFRGNGKGGAGRRVPKGPAGLALAVLIAGALAALPAPDDGTVMVVFGPGATPAQAMQGLEASGGRLLWSHASETVWAVDISGGGDANRFYDHGALLISNSILPAGCLDWTRL</sequence>
<dbReference type="AlphaFoldDB" id="A0A7W9YTL6"/>
<dbReference type="Proteomes" id="UP000535501">
    <property type="component" value="Unassembled WGS sequence"/>
</dbReference>
<keyword evidence="3" id="KW-1185">Reference proteome</keyword>
<evidence type="ECO:0000313" key="3">
    <source>
        <dbReference type="Proteomes" id="UP000535501"/>
    </source>
</evidence>
<keyword evidence="1" id="KW-0812">Transmembrane</keyword>
<feature type="transmembrane region" description="Helical" evidence="1">
    <location>
        <begin position="137"/>
        <end position="158"/>
    </location>
</feature>
<feature type="transmembrane region" description="Helical" evidence="1">
    <location>
        <begin position="20"/>
        <end position="41"/>
    </location>
</feature>
<comment type="caution">
    <text evidence="2">The sequence shown here is derived from an EMBL/GenBank/DDBJ whole genome shotgun (WGS) entry which is preliminary data.</text>
</comment>
<protein>
    <submittedName>
        <fullName evidence="2">Putative membrane protein</fullName>
    </submittedName>
</protein>
<feature type="transmembrane region" description="Helical" evidence="1">
    <location>
        <begin position="106"/>
        <end position="125"/>
    </location>
</feature>
<evidence type="ECO:0000256" key="1">
    <source>
        <dbReference type="SAM" id="Phobius"/>
    </source>
</evidence>
<dbReference type="Pfam" id="PF10002">
    <property type="entry name" value="DUF2243"/>
    <property type="match status" value="1"/>
</dbReference>
<reference evidence="2 3" key="1">
    <citation type="submission" date="2020-08" db="EMBL/GenBank/DDBJ databases">
        <title>Genomic Encyclopedia of Type Strains, Phase IV (KMG-IV): sequencing the most valuable type-strain genomes for metagenomic binning, comparative biology and taxonomic classification.</title>
        <authorList>
            <person name="Goeker M."/>
        </authorList>
    </citation>
    <scope>NUCLEOTIDE SEQUENCE [LARGE SCALE GENOMIC DNA]</scope>
    <source>
        <strain evidence="2 3">DSM 102134</strain>
    </source>
</reference>
<organism evidence="2 3">
    <name type="scientific">Pseudorhizobium flavum</name>
    <dbReference type="NCBI Taxonomy" id="1335061"/>
    <lineage>
        <taxon>Bacteria</taxon>
        <taxon>Pseudomonadati</taxon>
        <taxon>Pseudomonadota</taxon>
        <taxon>Alphaproteobacteria</taxon>
        <taxon>Hyphomicrobiales</taxon>
        <taxon>Rhizobiaceae</taxon>
        <taxon>Rhizobium/Agrobacterium group</taxon>
        <taxon>Pseudorhizobium</taxon>
    </lineage>
</organism>
<dbReference type="RefSeq" id="WP_077549558.1">
    <property type="nucleotide sequence ID" value="NZ_JACHEJ010000001.1"/>
</dbReference>
<evidence type="ECO:0000313" key="2">
    <source>
        <dbReference type="EMBL" id="MBB6178183.1"/>
    </source>
</evidence>
<keyword evidence="1" id="KW-0472">Membrane</keyword>
<gene>
    <name evidence="2" type="ORF">HNQ75_000126</name>
</gene>
<accession>A0A7W9YTL6</accession>
<proteinExistence type="predicted"/>
<feature type="transmembrane region" description="Helical" evidence="1">
    <location>
        <begin position="62"/>
        <end position="86"/>
    </location>
</feature>